<organism evidence="1 2">
    <name type="scientific">Plutella xylostella</name>
    <name type="common">Diamondback moth</name>
    <name type="synonym">Plutella maculipennis</name>
    <dbReference type="NCBI Taxonomy" id="51655"/>
    <lineage>
        <taxon>Eukaryota</taxon>
        <taxon>Metazoa</taxon>
        <taxon>Ecdysozoa</taxon>
        <taxon>Arthropoda</taxon>
        <taxon>Hexapoda</taxon>
        <taxon>Insecta</taxon>
        <taxon>Pterygota</taxon>
        <taxon>Neoptera</taxon>
        <taxon>Endopterygota</taxon>
        <taxon>Lepidoptera</taxon>
        <taxon>Glossata</taxon>
        <taxon>Ditrysia</taxon>
        <taxon>Yponomeutoidea</taxon>
        <taxon>Plutellidae</taxon>
        <taxon>Plutella</taxon>
    </lineage>
</organism>
<reference evidence="1" key="1">
    <citation type="submission" date="2020-11" db="EMBL/GenBank/DDBJ databases">
        <authorList>
            <person name="Whiteford S."/>
        </authorList>
    </citation>
    <scope>NUCLEOTIDE SEQUENCE</scope>
</reference>
<sequence>MGSSALARRSTLFSCTQGGIYSATMAVKKHELAPDSRNQLDLATLAQYIQMLDNQPFYLPDTPDITKHCQDIVKCLGVAVAAYGVEDMMIMMVEVFLKEEF</sequence>
<evidence type="ECO:0000313" key="2">
    <source>
        <dbReference type="Proteomes" id="UP000653454"/>
    </source>
</evidence>
<dbReference type="AlphaFoldDB" id="A0A8S4GEN1"/>
<name>A0A8S4GEN1_PLUXY</name>
<dbReference type="EMBL" id="CAJHNJ030000670">
    <property type="protein sequence ID" value="CAG9138409.1"/>
    <property type="molecule type" value="Genomic_DNA"/>
</dbReference>
<proteinExistence type="predicted"/>
<comment type="caution">
    <text evidence="1">The sequence shown here is derived from an EMBL/GenBank/DDBJ whole genome shotgun (WGS) entry which is preliminary data.</text>
</comment>
<dbReference type="Proteomes" id="UP000653454">
    <property type="component" value="Unassembled WGS sequence"/>
</dbReference>
<keyword evidence="2" id="KW-1185">Reference proteome</keyword>
<accession>A0A8S4GEN1</accession>
<gene>
    <name evidence="1" type="ORF">PLXY2_LOCUS16663</name>
</gene>
<protein>
    <submittedName>
        <fullName evidence="1">(diamondback moth) hypothetical protein</fullName>
    </submittedName>
</protein>
<evidence type="ECO:0000313" key="1">
    <source>
        <dbReference type="EMBL" id="CAG9138409.1"/>
    </source>
</evidence>